<dbReference type="Ensembl" id="ENSXCOT00000008280.1">
    <property type="protein sequence ID" value="ENSXCOP00000008182.1"/>
    <property type="gene ID" value="ENSXCOG00000006281.1"/>
</dbReference>
<evidence type="ECO:0000259" key="5">
    <source>
        <dbReference type="PROSITE" id="PS51705"/>
    </source>
</evidence>
<dbReference type="InterPro" id="IPR016496">
    <property type="entry name" value="GTPase_HflX"/>
</dbReference>
<dbReference type="InterPro" id="IPR042108">
    <property type="entry name" value="GTPase_HflX_N_sf"/>
</dbReference>
<dbReference type="AlphaFoldDB" id="A0A3B5LBG6"/>
<feature type="domain" description="Hflx-type G" evidence="5">
    <location>
        <begin position="297"/>
        <end position="374"/>
    </location>
</feature>
<reference evidence="6" key="1">
    <citation type="submission" date="2025-08" db="UniProtKB">
        <authorList>
            <consortium name="Ensembl"/>
        </authorList>
    </citation>
    <scope>IDENTIFICATION</scope>
</reference>
<dbReference type="Gene3D" id="3.40.50.11060">
    <property type="entry name" value="GTPase HflX, N-terminal domain"/>
    <property type="match status" value="1"/>
</dbReference>
<reference evidence="6" key="2">
    <citation type="submission" date="2025-09" db="UniProtKB">
        <authorList>
            <consortium name="Ensembl"/>
        </authorList>
    </citation>
    <scope>IDENTIFICATION</scope>
</reference>
<sequence>MKTLRFVHSRLPLLPRSCHRAAAACVLLPASHRGQPPVLPSSRSLALSASSLKNWKDLGSSSPTEEEEDEDGDLLEETEVEELFQQHVPAGIGQGQHRVFIVHPDVKWGSRKQYLTTAELMMAEAEGLVNTLDNWTVVDKIILSTKTPEKKKIFGKGNFQLLTEKIRQTPGVTAVFVNVDRLYSVSEREFEEAWGVKVFDRYSVVLHIFRCNARTKEAKLQISLAEIPLLRSRLKNDMADLDQQGGGARYIGGSGETLYEVQQRLLKERETRIRSALERLRKKRHLLRSQRKHREFPTVSVLGYTNCGKTTLIKALTGDSGLQPRNQLFATLDVTVHAGQLPSHMTVLYVDTIGFLSQLPHQLIDSFSATLEDIIHSVGSPVSSSTSTYNSDSCTLSGGFCHRHPSKKPARSIHLIPELHNPSKADLAVAASALFIQQKTVIFDEFELLMPMKYSAAVDAGDHRLLEALMTKRGGENVGSLQLWLLQCSIKKKKKVY</sequence>
<dbReference type="PANTHER" id="PTHR10229">
    <property type="entry name" value="GTP-BINDING PROTEIN HFLX"/>
    <property type="match status" value="1"/>
</dbReference>
<dbReference type="GO" id="GO:0046872">
    <property type="term" value="F:metal ion binding"/>
    <property type="evidence" value="ECO:0007669"/>
    <property type="project" value="UniProtKB-KW"/>
</dbReference>
<evidence type="ECO:0000313" key="7">
    <source>
        <dbReference type="Proteomes" id="UP000261380"/>
    </source>
</evidence>
<dbReference type="Pfam" id="PF13167">
    <property type="entry name" value="GTP-bdg_N"/>
    <property type="match status" value="1"/>
</dbReference>
<evidence type="ECO:0000256" key="1">
    <source>
        <dbReference type="ARBA" id="ARBA00022723"/>
    </source>
</evidence>
<dbReference type="GeneTree" id="ENSGT00390000001397"/>
<dbReference type="Pfam" id="PF16360">
    <property type="entry name" value="GTP-bdg_M"/>
    <property type="match status" value="1"/>
</dbReference>
<dbReference type="PROSITE" id="PS51705">
    <property type="entry name" value="G_HFLX"/>
    <property type="match status" value="1"/>
</dbReference>
<dbReference type="NCBIfam" id="TIGR03156">
    <property type="entry name" value="GTP_HflX"/>
    <property type="match status" value="1"/>
</dbReference>
<keyword evidence="4" id="KW-0342">GTP-binding</keyword>
<dbReference type="GO" id="GO:0005737">
    <property type="term" value="C:cytoplasm"/>
    <property type="evidence" value="ECO:0007669"/>
    <property type="project" value="TreeGrafter"/>
</dbReference>
<dbReference type="FunFam" id="3.40.50.11060:FF:000002">
    <property type="entry name" value="GTP binding protein 6 (putative)"/>
    <property type="match status" value="1"/>
</dbReference>
<dbReference type="Pfam" id="PF01926">
    <property type="entry name" value="MMR_HSR1"/>
    <property type="match status" value="1"/>
</dbReference>
<dbReference type="PANTHER" id="PTHR10229:SF0">
    <property type="entry name" value="GTP-BINDING PROTEIN 6-RELATED"/>
    <property type="match status" value="1"/>
</dbReference>
<dbReference type="SUPFAM" id="SSF52540">
    <property type="entry name" value="P-loop containing nucleoside triphosphate hydrolases"/>
    <property type="match status" value="1"/>
</dbReference>
<keyword evidence="3" id="KW-0460">Magnesium</keyword>
<protein>
    <submittedName>
        <fullName evidence="6">GTP binding protein 6 (putative)</fullName>
    </submittedName>
</protein>
<evidence type="ECO:0000256" key="4">
    <source>
        <dbReference type="ARBA" id="ARBA00023134"/>
    </source>
</evidence>
<keyword evidence="7" id="KW-1185">Reference proteome</keyword>
<dbReference type="STRING" id="32473.ENSXCOP00000008182"/>
<evidence type="ECO:0000313" key="6">
    <source>
        <dbReference type="Ensembl" id="ENSXCOP00000008182.1"/>
    </source>
</evidence>
<organism evidence="6 7">
    <name type="scientific">Xiphophorus couchianus</name>
    <name type="common">Monterrey platyfish</name>
    <dbReference type="NCBI Taxonomy" id="32473"/>
    <lineage>
        <taxon>Eukaryota</taxon>
        <taxon>Metazoa</taxon>
        <taxon>Chordata</taxon>
        <taxon>Craniata</taxon>
        <taxon>Vertebrata</taxon>
        <taxon>Euteleostomi</taxon>
        <taxon>Actinopterygii</taxon>
        <taxon>Neopterygii</taxon>
        <taxon>Teleostei</taxon>
        <taxon>Neoteleostei</taxon>
        <taxon>Acanthomorphata</taxon>
        <taxon>Ovalentaria</taxon>
        <taxon>Atherinomorphae</taxon>
        <taxon>Cyprinodontiformes</taxon>
        <taxon>Poeciliidae</taxon>
        <taxon>Poeciliinae</taxon>
        <taxon>Xiphophorus</taxon>
    </lineage>
</organism>
<dbReference type="Gene3D" id="3.40.50.300">
    <property type="entry name" value="P-loop containing nucleotide triphosphate hydrolases"/>
    <property type="match status" value="1"/>
</dbReference>
<keyword evidence="1" id="KW-0479">Metal-binding</keyword>
<dbReference type="GO" id="GO:0005525">
    <property type="term" value="F:GTP binding"/>
    <property type="evidence" value="ECO:0007669"/>
    <property type="project" value="UniProtKB-KW"/>
</dbReference>
<dbReference type="InterPro" id="IPR025121">
    <property type="entry name" value="GTPase_HflX_N"/>
</dbReference>
<keyword evidence="2" id="KW-0547">Nucleotide-binding</keyword>
<accession>A0A3B5LBG6</accession>
<dbReference type="InterPro" id="IPR032305">
    <property type="entry name" value="GTP-bd_M"/>
</dbReference>
<proteinExistence type="predicted"/>
<dbReference type="InterPro" id="IPR027417">
    <property type="entry name" value="P-loop_NTPase"/>
</dbReference>
<evidence type="ECO:0000256" key="3">
    <source>
        <dbReference type="ARBA" id="ARBA00022842"/>
    </source>
</evidence>
<dbReference type="InterPro" id="IPR006073">
    <property type="entry name" value="GTP-bd"/>
</dbReference>
<name>A0A3B5LBG6_9TELE</name>
<evidence type="ECO:0000256" key="2">
    <source>
        <dbReference type="ARBA" id="ARBA00022741"/>
    </source>
</evidence>
<dbReference type="InterPro" id="IPR030394">
    <property type="entry name" value="G_HFLX_dom"/>
</dbReference>
<dbReference type="GO" id="GO:0043022">
    <property type="term" value="F:ribosome binding"/>
    <property type="evidence" value="ECO:0007669"/>
    <property type="project" value="TreeGrafter"/>
</dbReference>
<dbReference type="Proteomes" id="UP000261380">
    <property type="component" value="Unplaced"/>
</dbReference>